<dbReference type="Pfam" id="PF10282">
    <property type="entry name" value="Lactonase"/>
    <property type="match status" value="1"/>
</dbReference>
<keyword evidence="2" id="KW-0732">Signal</keyword>
<dbReference type="GO" id="GO:0017057">
    <property type="term" value="F:6-phosphogluconolactonase activity"/>
    <property type="evidence" value="ECO:0007669"/>
    <property type="project" value="TreeGrafter"/>
</dbReference>
<keyword evidence="4" id="KW-1185">Reference proteome</keyword>
<comment type="similarity">
    <text evidence="1">Belongs to the cycloisomerase 2 family.</text>
</comment>
<sequence length="385" mass="39870">MRLAVPLVGLVGAAVTSAARLYASSYAGTVSTLSLSEAAGRYALTTTSDYTVLDTNPSWVTRDARNGHLYLVDEGFTGSSSVASFAPAADGDLTRLGRSATVSGPVSSVVYNGGRGLAVAHYGGSAVTSWIIGANGTLSPLQEITFNLTAPGANPGRQEAPHPHQVLTDPTDSFIAVPDLGADVVRIFSIDRATSALTERASLATAAGCGPRHGVFLQAECGNTYLYVLCELSNILTSYNVTYGPSSLSFEPVFASGTYGPHAVPAGSAAAEPDHRFLHTSDRNASVFEIANPDPSNGTALPSDTLQTWAVDDATGTLSFVQLAPAGGRYPRQFSVNKAGTLVAVGLQKDGRVAILERNVATGEMGSVVASVELLGEVSCVIWEE</sequence>
<dbReference type="PANTHER" id="PTHR30344:SF1">
    <property type="entry name" value="6-PHOSPHOGLUCONOLACTONASE"/>
    <property type="match status" value="1"/>
</dbReference>
<dbReference type="InterPro" id="IPR015943">
    <property type="entry name" value="WD40/YVTN_repeat-like_dom_sf"/>
</dbReference>
<accession>A0A218ZEB1</accession>
<feature type="chain" id="PRO_5012826806" description="6-phosphogluconolactonase" evidence="2">
    <location>
        <begin position="19"/>
        <end position="385"/>
    </location>
</feature>
<dbReference type="SUPFAM" id="SSF51004">
    <property type="entry name" value="C-terminal (heme d1) domain of cytochrome cd1-nitrite reductase"/>
    <property type="match status" value="1"/>
</dbReference>
<dbReference type="InParanoid" id="A0A218ZEB1"/>
<evidence type="ECO:0000256" key="1">
    <source>
        <dbReference type="ARBA" id="ARBA00005564"/>
    </source>
</evidence>
<feature type="signal peptide" evidence="2">
    <location>
        <begin position="1"/>
        <end position="18"/>
    </location>
</feature>
<evidence type="ECO:0000313" key="4">
    <source>
        <dbReference type="Proteomes" id="UP000242519"/>
    </source>
</evidence>
<dbReference type="Proteomes" id="UP000242519">
    <property type="component" value="Unassembled WGS sequence"/>
</dbReference>
<organism evidence="3 4">
    <name type="scientific">Diplocarpon coronariae</name>
    <dbReference type="NCBI Taxonomy" id="2795749"/>
    <lineage>
        <taxon>Eukaryota</taxon>
        <taxon>Fungi</taxon>
        <taxon>Dikarya</taxon>
        <taxon>Ascomycota</taxon>
        <taxon>Pezizomycotina</taxon>
        <taxon>Leotiomycetes</taxon>
        <taxon>Helotiales</taxon>
        <taxon>Drepanopezizaceae</taxon>
        <taxon>Diplocarpon</taxon>
    </lineage>
</organism>
<dbReference type="InterPro" id="IPR011048">
    <property type="entry name" value="Haem_d1_sf"/>
</dbReference>
<protein>
    <recommendedName>
        <fullName evidence="5">6-phosphogluconolactonase</fullName>
    </recommendedName>
</protein>
<evidence type="ECO:0000256" key="2">
    <source>
        <dbReference type="SAM" id="SignalP"/>
    </source>
</evidence>
<dbReference type="STRING" id="503106.A0A218ZEB1"/>
<reference evidence="3 4" key="1">
    <citation type="submission" date="2017-04" db="EMBL/GenBank/DDBJ databases">
        <title>Draft genome sequence of Marssonina coronaria NL1: causal agent of apple blotch.</title>
        <authorList>
            <person name="Cheng Q."/>
        </authorList>
    </citation>
    <scope>NUCLEOTIDE SEQUENCE [LARGE SCALE GENOMIC DNA]</scope>
    <source>
        <strain evidence="3 4">NL1</strain>
    </source>
</reference>
<evidence type="ECO:0000313" key="3">
    <source>
        <dbReference type="EMBL" id="OWP06419.1"/>
    </source>
</evidence>
<dbReference type="InterPro" id="IPR050282">
    <property type="entry name" value="Cycloisomerase_2"/>
</dbReference>
<dbReference type="EMBL" id="MZNU01000046">
    <property type="protein sequence ID" value="OWP06419.1"/>
    <property type="molecule type" value="Genomic_DNA"/>
</dbReference>
<dbReference type="Gene3D" id="2.130.10.10">
    <property type="entry name" value="YVTN repeat-like/Quinoprotein amine dehydrogenase"/>
    <property type="match status" value="1"/>
</dbReference>
<dbReference type="OrthoDB" id="9972196at2759"/>
<name>A0A218ZEB1_9HELO</name>
<comment type="caution">
    <text evidence="3">The sequence shown here is derived from an EMBL/GenBank/DDBJ whole genome shotgun (WGS) entry which is preliminary data.</text>
</comment>
<dbReference type="InterPro" id="IPR019405">
    <property type="entry name" value="Lactonase_7-beta_prop"/>
</dbReference>
<dbReference type="AlphaFoldDB" id="A0A218ZEB1"/>
<dbReference type="PANTHER" id="PTHR30344">
    <property type="entry name" value="6-PHOSPHOGLUCONOLACTONASE-RELATED"/>
    <property type="match status" value="1"/>
</dbReference>
<evidence type="ECO:0008006" key="5">
    <source>
        <dbReference type="Google" id="ProtNLM"/>
    </source>
</evidence>
<gene>
    <name evidence="3" type="ORF">B2J93_9192</name>
</gene>
<proteinExistence type="inferred from homology"/>